<gene>
    <name evidence="2" type="ORF">Taro_051411</name>
</gene>
<dbReference type="AlphaFoldDB" id="A0A843XGS7"/>
<proteinExistence type="predicted"/>
<evidence type="ECO:0000256" key="1">
    <source>
        <dbReference type="SAM" id="MobiDB-lite"/>
    </source>
</evidence>
<name>A0A843XGS7_COLES</name>
<sequence length="79" mass="7484">MVCVCCHGGHEVTDDKQVCGSGGCKWRNLSTDIVDSSTLAGRTSTTGGKGATGVTSTSKGGTSGAGTVSSSTGGAATAG</sequence>
<reference evidence="2" key="1">
    <citation type="submission" date="2017-07" db="EMBL/GenBank/DDBJ databases">
        <title>Taro Niue Genome Assembly and Annotation.</title>
        <authorList>
            <person name="Atibalentja N."/>
            <person name="Keating K."/>
            <person name="Fields C.J."/>
        </authorList>
    </citation>
    <scope>NUCLEOTIDE SEQUENCE</scope>
    <source>
        <strain evidence="2">Niue_2</strain>
        <tissue evidence="2">Leaf</tissue>
    </source>
</reference>
<protein>
    <submittedName>
        <fullName evidence="2">Uncharacterized protein</fullName>
    </submittedName>
</protein>
<keyword evidence="3" id="KW-1185">Reference proteome</keyword>
<evidence type="ECO:0000313" key="2">
    <source>
        <dbReference type="EMBL" id="MQM18420.1"/>
    </source>
</evidence>
<comment type="caution">
    <text evidence="2">The sequence shown here is derived from an EMBL/GenBank/DDBJ whole genome shotgun (WGS) entry which is preliminary data.</text>
</comment>
<organism evidence="2 3">
    <name type="scientific">Colocasia esculenta</name>
    <name type="common">Wild taro</name>
    <name type="synonym">Arum esculentum</name>
    <dbReference type="NCBI Taxonomy" id="4460"/>
    <lineage>
        <taxon>Eukaryota</taxon>
        <taxon>Viridiplantae</taxon>
        <taxon>Streptophyta</taxon>
        <taxon>Embryophyta</taxon>
        <taxon>Tracheophyta</taxon>
        <taxon>Spermatophyta</taxon>
        <taxon>Magnoliopsida</taxon>
        <taxon>Liliopsida</taxon>
        <taxon>Araceae</taxon>
        <taxon>Aroideae</taxon>
        <taxon>Colocasieae</taxon>
        <taxon>Colocasia</taxon>
    </lineage>
</organism>
<feature type="region of interest" description="Disordered" evidence="1">
    <location>
        <begin position="36"/>
        <end position="79"/>
    </location>
</feature>
<feature type="compositionally biased region" description="Low complexity" evidence="1">
    <location>
        <begin position="52"/>
        <end position="79"/>
    </location>
</feature>
<dbReference type="EMBL" id="NMUH01008183">
    <property type="protein sequence ID" value="MQM18420.1"/>
    <property type="molecule type" value="Genomic_DNA"/>
</dbReference>
<accession>A0A843XGS7</accession>
<dbReference type="Proteomes" id="UP000652761">
    <property type="component" value="Unassembled WGS sequence"/>
</dbReference>
<evidence type="ECO:0000313" key="3">
    <source>
        <dbReference type="Proteomes" id="UP000652761"/>
    </source>
</evidence>